<evidence type="ECO:0000256" key="1">
    <source>
        <dbReference type="SAM" id="Phobius"/>
    </source>
</evidence>
<organism evidence="2 3">
    <name type="scientific">Massilia genomosp. 1</name>
    <dbReference type="NCBI Taxonomy" id="2609280"/>
    <lineage>
        <taxon>Bacteria</taxon>
        <taxon>Pseudomonadati</taxon>
        <taxon>Pseudomonadota</taxon>
        <taxon>Betaproteobacteria</taxon>
        <taxon>Burkholderiales</taxon>
        <taxon>Oxalobacteraceae</taxon>
        <taxon>Telluria group</taxon>
        <taxon>Massilia</taxon>
    </lineage>
</organism>
<reference evidence="2 3" key="1">
    <citation type="submission" date="2019-10" db="EMBL/GenBank/DDBJ databases">
        <title>Taxonomy of Antarctic Massilia spp.: description of Massilia rubra sp. nov., Massilia aquatica sp. nov., Massilia mucilaginosa sp. nov., Massilia frigida sp. nov. isolated from streams, lakes and regoliths.</title>
        <authorList>
            <person name="Holochova P."/>
            <person name="Sedlacek I."/>
            <person name="Kralova S."/>
            <person name="Maslanova I."/>
            <person name="Busse H.-J."/>
            <person name="Stankova E."/>
            <person name="Vrbovska V."/>
            <person name="Kovarovic V."/>
            <person name="Bartak M."/>
            <person name="Svec P."/>
            <person name="Pantucek R."/>
        </authorList>
    </citation>
    <scope>NUCLEOTIDE SEQUENCE [LARGE SCALE GENOMIC DNA]</scope>
    <source>
        <strain evidence="2 3">CCM 8694</strain>
    </source>
</reference>
<evidence type="ECO:0000313" key="2">
    <source>
        <dbReference type="EMBL" id="NHZ62208.1"/>
    </source>
</evidence>
<accession>A0ABX0MQG4</accession>
<comment type="caution">
    <text evidence="2">The sequence shown here is derived from an EMBL/GenBank/DDBJ whole genome shotgun (WGS) entry which is preliminary data.</text>
</comment>
<evidence type="ECO:0000313" key="3">
    <source>
        <dbReference type="Proteomes" id="UP000610594"/>
    </source>
</evidence>
<dbReference type="RefSeq" id="WP_167236402.1">
    <property type="nucleotide sequence ID" value="NZ_WHJF01000014.1"/>
</dbReference>
<name>A0ABX0MQG4_9BURK</name>
<keyword evidence="1" id="KW-0812">Transmembrane</keyword>
<keyword evidence="1" id="KW-1133">Transmembrane helix</keyword>
<sequence length="63" mass="6830">MIIPVFGLSLNLSRWLVLACMVPLVGAVALANVVERQLLASVLVLAVPPAWLAEVLPRVPMLW</sequence>
<protein>
    <submittedName>
        <fullName evidence="2">Uncharacterized protein</fullName>
    </submittedName>
</protein>
<proteinExistence type="predicted"/>
<feature type="transmembrane region" description="Helical" evidence="1">
    <location>
        <begin position="38"/>
        <end position="56"/>
    </location>
</feature>
<keyword evidence="3" id="KW-1185">Reference proteome</keyword>
<dbReference type="Proteomes" id="UP000610594">
    <property type="component" value="Unassembled WGS sequence"/>
</dbReference>
<feature type="transmembrane region" description="Helical" evidence="1">
    <location>
        <begin position="12"/>
        <end position="31"/>
    </location>
</feature>
<keyword evidence="1" id="KW-0472">Membrane</keyword>
<gene>
    <name evidence="2" type="ORF">F1735_07800</name>
</gene>
<dbReference type="EMBL" id="WHJF01000014">
    <property type="protein sequence ID" value="NHZ62208.1"/>
    <property type="molecule type" value="Genomic_DNA"/>
</dbReference>